<feature type="compositionally biased region" description="Basic residues" evidence="1">
    <location>
        <begin position="184"/>
        <end position="194"/>
    </location>
</feature>
<keyword evidence="5" id="KW-1185">Reference proteome</keyword>
<evidence type="ECO:0000259" key="3">
    <source>
        <dbReference type="Pfam" id="PF05697"/>
    </source>
</evidence>
<feature type="domain" description="Trigger factor ribosome-binding bacterial" evidence="3">
    <location>
        <begin position="102"/>
        <end position="167"/>
    </location>
</feature>
<organism evidence="4 5">
    <name type="scientific">Nitzschia inconspicua</name>
    <dbReference type="NCBI Taxonomy" id="303405"/>
    <lineage>
        <taxon>Eukaryota</taxon>
        <taxon>Sar</taxon>
        <taxon>Stramenopiles</taxon>
        <taxon>Ochrophyta</taxon>
        <taxon>Bacillariophyta</taxon>
        <taxon>Bacillariophyceae</taxon>
        <taxon>Bacillariophycidae</taxon>
        <taxon>Bacillariales</taxon>
        <taxon>Bacillariaceae</taxon>
        <taxon>Nitzschia</taxon>
    </lineage>
</organism>
<dbReference type="GO" id="GO:0015031">
    <property type="term" value="P:protein transport"/>
    <property type="evidence" value="ECO:0007669"/>
    <property type="project" value="InterPro"/>
</dbReference>
<name>A0A9K3LTI2_9STRA</name>
<dbReference type="Proteomes" id="UP000693970">
    <property type="component" value="Unassembled WGS sequence"/>
</dbReference>
<dbReference type="EMBL" id="JAGRRH010000007">
    <property type="protein sequence ID" value="KAG7366331.1"/>
    <property type="molecule type" value="Genomic_DNA"/>
</dbReference>
<feature type="chain" id="PRO_5039942040" evidence="2">
    <location>
        <begin position="25"/>
        <end position="260"/>
    </location>
</feature>
<comment type="caution">
    <text evidence="4">The sequence shown here is derived from an EMBL/GenBank/DDBJ whole genome shotgun (WGS) entry which is preliminary data.</text>
</comment>
<sequence length="260" mass="29035">MSTFIKQRAFFWLASSLLLIASTSFCPDAFFRSKGIHPHVRNEKHSNPIIVYQSSLLDSGEWKGEVVPEGTIRGCSITPVGNGDSTTTEWIIAIDGVEADLGRFSDALYKQIMQQAKRERFQGFRPGTIPPHLMTTYRAFCMDECARETVLEAMQQNNIRPFTDARSQFVIEQVSIPPPGSDKKKSRKSSKKQKGNTTDVELAVEEEAAPQWRFFDTMDGAIQAGWKPGQSFSFVAKNVKGQNVLPEKDVGGATPIGRQW</sequence>
<dbReference type="Pfam" id="PF05697">
    <property type="entry name" value="Trigger_N"/>
    <property type="match status" value="1"/>
</dbReference>
<keyword evidence="2" id="KW-0732">Signal</keyword>
<feature type="signal peptide" evidence="2">
    <location>
        <begin position="1"/>
        <end position="24"/>
    </location>
</feature>
<reference evidence="4" key="2">
    <citation type="submission" date="2021-04" db="EMBL/GenBank/DDBJ databases">
        <authorList>
            <person name="Podell S."/>
        </authorList>
    </citation>
    <scope>NUCLEOTIDE SEQUENCE</scope>
    <source>
        <strain evidence="4">Hildebrandi</strain>
    </source>
</reference>
<proteinExistence type="predicted"/>
<dbReference type="AlphaFoldDB" id="A0A9K3LTI2"/>
<evidence type="ECO:0000256" key="2">
    <source>
        <dbReference type="SAM" id="SignalP"/>
    </source>
</evidence>
<reference evidence="4" key="1">
    <citation type="journal article" date="2021" name="Sci. Rep.">
        <title>Diploid genomic architecture of Nitzschia inconspicua, an elite biomass production diatom.</title>
        <authorList>
            <person name="Oliver A."/>
            <person name="Podell S."/>
            <person name="Pinowska A."/>
            <person name="Traller J.C."/>
            <person name="Smith S.R."/>
            <person name="McClure R."/>
            <person name="Beliaev A."/>
            <person name="Bohutskyi P."/>
            <person name="Hill E.A."/>
            <person name="Rabines A."/>
            <person name="Zheng H."/>
            <person name="Allen L.Z."/>
            <person name="Kuo A."/>
            <person name="Grigoriev I.V."/>
            <person name="Allen A.E."/>
            <person name="Hazlebeck D."/>
            <person name="Allen E.E."/>
        </authorList>
    </citation>
    <scope>NUCLEOTIDE SEQUENCE</scope>
    <source>
        <strain evidence="4">Hildebrandi</strain>
    </source>
</reference>
<dbReference type="InterPro" id="IPR008881">
    <property type="entry name" value="Trigger_fac_ribosome-bd_bac"/>
</dbReference>
<gene>
    <name evidence="4" type="ORF">IV203_029001</name>
</gene>
<protein>
    <submittedName>
        <fullName evidence="4">Bacterial trigger factor family protein</fullName>
    </submittedName>
</protein>
<evidence type="ECO:0000256" key="1">
    <source>
        <dbReference type="SAM" id="MobiDB-lite"/>
    </source>
</evidence>
<feature type="region of interest" description="Disordered" evidence="1">
    <location>
        <begin position="173"/>
        <end position="203"/>
    </location>
</feature>
<dbReference type="GO" id="GO:0006457">
    <property type="term" value="P:protein folding"/>
    <property type="evidence" value="ECO:0007669"/>
    <property type="project" value="InterPro"/>
</dbReference>
<accession>A0A9K3LTI2</accession>
<dbReference type="OrthoDB" id="42315at2759"/>
<evidence type="ECO:0000313" key="5">
    <source>
        <dbReference type="Proteomes" id="UP000693970"/>
    </source>
</evidence>
<evidence type="ECO:0000313" key="4">
    <source>
        <dbReference type="EMBL" id="KAG7366331.1"/>
    </source>
</evidence>